<evidence type="ECO:0000313" key="5">
    <source>
        <dbReference type="Proteomes" id="UP001174908"/>
    </source>
</evidence>
<name>A0ABT7N5J7_9BURK</name>
<reference evidence="4" key="1">
    <citation type="submission" date="2023-06" db="EMBL/GenBank/DDBJ databases">
        <authorList>
            <person name="Jiang Y."/>
            <person name="Liu Q."/>
        </authorList>
    </citation>
    <scope>NUCLEOTIDE SEQUENCE</scope>
    <source>
        <strain evidence="4">CGMCC 1.12089</strain>
    </source>
</reference>
<organism evidence="4 5">
    <name type="scientific">Variovorax dokdonensis</name>
    <dbReference type="NCBI Taxonomy" id="344883"/>
    <lineage>
        <taxon>Bacteria</taxon>
        <taxon>Pseudomonadati</taxon>
        <taxon>Pseudomonadota</taxon>
        <taxon>Betaproteobacteria</taxon>
        <taxon>Burkholderiales</taxon>
        <taxon>Comamonadaceae</taxon>
        <taxon>Variovorax</taxon>
    </lineage>
</organism>
<dbReference type="RefSeq" id="WP_286658333.1">
    <property type="nucleotide sequence ID" value="NZ_JASZYV010000001.1"/>
</dbReference>
<dbReference type="EC" id="2.3.1.-" evidence="4"/>
<dbReference type="EMBL" id="JASZYV010000001">
    <property type="protein sequence ID" value="MDM0043213.1"/>
    <property type="molecule type" value="Genomic_DNA"/>
</dbReference>
<evidence type="ECO:0000313" key="4">
    <source>
        <dbReference type="EMBL" id="MDM0043213.1"/>
    </source>
</evidence>
<evidence type="ECO:0000259" key="3">
    <source>
        <dbReference type="PROSITE" id="PS51186"/>
    </source>
</evidence>
<dbReference type="InterPro" id="IPR045039">
    <property type="entry name" value="NSI-like"/>
</dbReference>
<dbReference type="InterPro" id="IPR016181">
    <property type="entry name" value="Acyl_CoA_acyltransferase"/>
</dbReference>
<dbReference type="InterPro" id="IPR000182">
    <property type="entry name" value="GNAT_dom"/>
</dbReference>
<dbReference type="CDD" id="cd04301">
    <property type="entry name" value="NAT_SF"/>
    <property type="match status" value="1"/>
</dbReference>
<comment type="caution">
    <text evidence="4">The sequence shown here is derived from an EMBL/GenBank/DDBJ whole genome shotgun (WGS) entry which is preliminary data.</text>
</comment>
<dbReference type="PROSITE" id="PS51186">
    <property type="entry name" value="GNAT"/>
    <property type="match status" value="1"/>
</dbReference>
<keyword evidence="1 4" id="KW-0808">Transferase</keyword>
<dbReference type="GO" id="GO:0016746">
    <property type="term" value="F:acyltransferase activity"/>
    <property type="evidence" value="ECO:0007669"/>
    <property type="project" value="UniProtKB-KW"/>
</dbReference>
<dbReference type="PANTHER" id="PTHR43626:SF4">
    <property type="entry name" value="GCN5-RELATED N-ACETYLTRANSFERASE 2, CHLOROPLASTIC"/>
    <property type="match status" value="1"/>
</dbReference>
<accession>A0ABT7N5J7</accession>
<keyword evidence="5" id="KW-1185">Reference proteome</keyword>
<dbReference type="PANTHER" id="PTHR43626">
    <property type="entry name" value="ACYL-COA N-ACYLTRANSFERASE"/>
    <property type="match status" value="1"/>
</dbReference>
<dbReference type="Pfam" id="PF00583">
    <property type="entry name" value="Acetyltransf_1"/>
    <property type="match status" value="1"/>
</dbReference>
<keyword evidence="2 4" id="KW-0012">Acyltransferase</keyword>
<dbReference type="Gene3D" id="3.40.630.30">
    <property type="match status" value="1"/>
</dbReference>
<sequence>MSLRWSSAIDDLDWNALAALYRVAPLGDKRPEGLRTAFTHSMFRFLVYERDVLVGAGRALADGVDCSYICDVAVLPTHQGIGLGRQIVERLVEASRGHRKIILYAVPGKEGFYEKLGFARMSTAMAIFQNQAQALADGYLRPSVQGQGA</sequence>
<dbReference type="SUPFAM" id="SSF55729">
    <property type="entry name" value="Acyl-CoA N-acyltransferases (Nat)"/>
    <property type="match status" value="1"/>
</dbReference>
<gene>
    <name evidence="4" type="ORF">QTH91_01840</name>
</gene>
<dbReference type="Proteomes" id="UP001174908">
    <property type="component" value="Unassembled WGS sequence"/>
</dbReference>
<evidence type="ECO:0000256" key="1">
    <source>
        <dbReference type="ARBA" id="ARBA00022679"/>
    </source>
</evidence>
<protein>
    <submittedName>
        <fullName evidence="4">GNAT family N-acetyltransferase</fullName>
        <ecNumber evidence="4">2.3.1.-</ecNumber>
    </submittedName>
</protein>
<proteinExistence type="predicted"/>
<evidence type="ECO:0000256" key="2">
    <source>
        <dbReference type="ARBA" id="ARBA00023315"/>
    </source>
</evidence>
<feature type="domain" description="N-acetyltransferase" evidence="3">
    <location>
        <begin position="7"/>
        <end position="142"/>
    </location>
</feature>